<dbReference type="Pfam" id="PF00497">
    <property type="entry name" value="SBP_bac_3"/>
    <property type="match status" value="1"/>
</dbReference>
<dbReference type="GO" id="GO:0071111">
    <property type="term" value="F:cyclic-guanylate-specific phosphodiesterase activity"/>
    <property type="evidence" value="ECO:0007669"/>
    <property type="project" value="InterPro"/>
</dbReference>
<dbReference type="Gene3D" id="3.40.190.10">
    <property type="entry name" value="Periplasmic binding protein-like II"/>
    <property type="match status" value="2"/>
</dbReference>
<dbReference type="CDD" id="cd01948">
    <property type="entry name" value="EAL"/>
    <property type="match status" value="1"/>
</dbReference>
<dbReference type="SMART" id="SM00267">
    <property type="entry name" value="GGDEF"/>
    <property type="match status" value="1"/>
</dbReference>
<keyword evidence="1" id="KW-0812">Transmembrane</keyword>
<dbReference type="PROSITE" id="PS50883">
    <property type="entry name" value="EAL"/>
    <property type="match status" value="1"/>
</dbReference>
<dbReference type="Gene3D" id="3.30.70.270">
    <property type="match status" value="1"/>
</dbReference>
<keyword evidence="1" id="KW-0472">Membrane</keyword>
<dbReference type="InterPro" id="IPR035919">
    <property type="entry name" value="EAL_sf"/>
</dbReference>
<comment type="caution">
    <text evidence="4">The sequence shown here is derived from an EMBL/GenBank/DDBJ whole genome shotgun (WGS) entry which is preliminary data.</text>
</comment>
<accession>A0A317QC34</accession>
<dbReference type="InterPro" id="IPR001638">
    <property type="entry name" value="Solute-binding_3/MltF_N"/>
</dbReference>
<dbReference type="RefSeq" id="WP_110075393.1">
    <property type="nucleotide sequence ID" value="NZ_QGTT01000003.1"/>
</dbReference>
<reference evidence="4 5" key="1">
    <citation type="submission" date="2018-05" db="EMBL/GenBank/DDBJ databases">
        <title>Freshwater and sediment microbial communities from various areas in North America, analyzing microbe dynamics in response to fracking.</title>
        <authorList>
            <person name="Lamendella R."/>
        </authorList>
    </citation>
    <scope>NUCLEOTIDE SEQUENCE [LARGE SCALE GENOMIC DNA]</scope>
    <source>
        <strain evidence="4 5">125B1</strain>
    </source>
</reference>
<dbReference type="InterPro" id="IPR001633">
    <property type="entry name" value="EAL_dom"/>
</dbReference>
<dbReference type="Pfam" id="PF00563">
    <property type="entry name" value="EAL"/>
    <property type="match status" value="1"/>
</dbReference>
<dbReference type="InterPro" id="IPR043128">
    <property type="entry name" value="Rev_trsase/Diguanyl_cyclase"/>
</dbReference>
<dbReference type="SMART" id="SM00062">
    <property type="entry name" value="PBPb"/>
    <property type="match status" value="1"/>
</dbReference>
<dbReference type="PANTHER" id="PTHR33121:SF70">
    <property type="entry name" value="SIGNALING PROTEIN YKOW"/>
    <property type="match status" value="1"/>
</dbReference>
<dbReference type="Proteomes" id="UP000246964">
    <property type="component" value="Unassembled WGS sequence"/>
</dbReference>
<gene>
    <name evidence="4" type="ORF">DET45_103195</name>
</gene>
<dbReference type="PANTHER" id="PTHR33121">
    <property type="entry name" value="CYCLIC DI-GMP PHOSPHODIESTERASE PDEF"/>
    <property type="match status" value="1"/>
</dbReference>
<dbReference type="Pfam" id="PF00990">
    <property type="entry name" value="GGDEF"/>
    <property type="match status" value="1"/>
</dbReference>
<dbReference type="Gene3D" id="3.20.20.450">
    <property type="entry name" value="EAL domain"/>
    <property type="match status" value="1"/>
</dbReference>
<organism evidence="4 5">
    <name type="scientific">Pseudidiomarina maritima</name>
    <dbReference type="NCBI Taxonomy" id="519453"/>
    <lineage>
        <taxon>Bacteria</taxon>
        <taxon>Pseudomonadati</taxon>
        <taxon>Pseudomonadota</taxon>
        <taxon>Gammaproteobacteria</taxon>
        <taxon>Alteromonadales</taxon>
        <taxon>Idiomarinaceae</taxon>
        <taxon>Pseudidiomarina</taxon>
    </lineage>
</organism>
<dbReference type="SUPFAM" id="SSF141868">
    <property type="entry name" value="EAL domain-like"/>
    <property type="match status" value="1"/>
</dbReference>
<protein>
    <submittedName>
        <fullName evidence="4">EAL domain-containing protein (Putative c-di-GMP-specific phosphodiesterase class I)</fullName>
    </submittedName>
</protein>
<feature type="signal peptide" evidence="2">
    <location>
        <begin position="1"/>
        <end position="26"/>
    </location>
</feature>
<feature type="domain" description="EAL" evidence="3">
    <location>
        <begin position="488"/>
        <end position="741"/>
    </location>
</feature>
<feature type="transmembrane region" description="Helical" evidence="1">
    <location>
        <begin position="269"/>
        <end position="291"/>
    </location>
</feature>
<evidence type="ECO:0000313" key="4">
    <source>
        <dbReference type="EMBL" id="PWW14503.1"/>
    </source>
</evidence>
<dbReference type="InterPro" id="IPR000160">
    <property type="entry name" value="GGDEF_dom"/>
</dbReference>
<dbReference type="EMBL" id="QGTT01000003">
    <property type="protein sequence ID" value="PWW14503.1"/>
    <property type="molecule type" value="Genomic_DNA"/>
</dbReference>
<dbReference type="InterPro" id="IPR029787">
    <property type="entry name" value="Nucleotide_cyclase"/>
</dbReference>
<sequence length="747" mass="83656">MHKGCFYCFYCFCLSLLGIHASYVQAAAEQPLQTIRFVGSENYPPLQWQHPEQGAQGFIVDLEQALVANTGILAEQHLMQWEDALAAVQQGDADAVALIPSPARASTFDFSEPFYYVAHAIFSGASTGAETASYGSFAQLEGKRVAVAAGAYAEQQLRDTNYSFTLVRAEDELHCLQLVVKQRADACVEVTTTSKHLIANHQLPVQQTSPPFWPLAYSFGVKKGNQQMLTFINQQLGVLQIDGRYREIYQRWQPQLEWQPRTFTDNLKAVAWLLGALLLLAGAGWAWSYSLKSQVRFKTLRIQKELNARRKLNLKLQYHAEHDIVTGLYNRLAFSKKVQQRLQQTSTNAFAVVVIKIANLESITTVFSYPVANDLLIEFSERLRKQGFIFAAHFGVGLFAAVAEAELTNERLVELAMQPLQFKSLDFEPVLAFGITRYPSNFTQSLAAQMLVKPPTADELLRQALTAVSIARKAGHTWLEYQPEIEPNADDLRLLKEFHEHGMRDFYLVYQPKLDLSSEQITGVEVLLRWNHPTLGLIAPTKFIPLFEESGLIKQVTRWVIRQTVASMQRHQLCQRGLHVSVNVSTRDLTEAGFVSFVKQAVQGIDAHCLQFEITETGLIDDSERALEVLTQLSELGIKCAVDDFGTGNSSISYLSKFPVAELKLDRSYVFDINNNDRNLKIVKSSIDLAHALGLKVTAEGVEDFAAITLLKQLGCEKAQGYVIARPLAEHDFIALVNSPFQWSASS</sequence>
<keyword evidence="2" id="KW-0732">Signal</keyword>
<dbReference type="SUPFAM" id="SSF55073">
    <property type="entry name" value="Nucleotide cyclase"/>
    <property type="match status" value="1"/>
</dbReference>
<dbReference type="CDD" id="cd13704">
    <property type="entry name" value="PBP2_HisK"/>
    <property type="match status" value="1"/>
</dbReference>
<dbReference type="SMART" id="SM00052">
    <property type="entry name" value="EAL"/>
    <property type="match status" value="1"/>
</dbReference>
<dbReference type="InterPro" id="IPR050706">
    <property type="entry name" value="Cyclic-di-GMP_PDE-like"/>
</dbReference>
<dbReference type="OrthoDB" id="9787514at2"/>
<dbReference type="AlphaFoldDB" id="A0A317QC34"/>
<proteinExistence type="predicted"/>
<evidence type="ECO:0000256" key="1">
    <source>
        <dbReference type="SAM" id="Phobius"/>
    </source>
</evidence>
<name>A0A317QC34_9GAMM</name>
<keyword evidence="1" id="KW-1133">Transmembrane helix</keyword>
<evidence type="ECO:0000313" key="5">
    <source>
        <dbReference type="Proteomes" id="UP000246964"/>
    </source>
</evidence>
<feature type="chain" id="PRO_5016416186" evidence="2">
    <location>
        <begin position="27"/>
        <end position="747"/>
    </location>
</feature>
<dbReference type="SUPFAM" id="SSF53850">
    <property type="entry name" value="Periplasmic binding protein-like II"/>
    <property type="match status" value="1"/>
</dbReference>
<evidence type="ECO:0000259" key="3">
    <source>
        <dbReference type="PROSITE" id="PS50883"/>
    </source>
</evidence>
<evidence type="ECO:0000256" key="2">
    <source>
        <dbReference type="SAM" id="SignalP"/>
    </source>
</evidence>
<keyword evidence="5" id="KW-1185">Reference proteome</keyword>